<dbReference type="InterPro" id="IPR036163">
    <property type="entry name" value="HMA_dom_sf"/>
</dbReference>
<protein>
    <submittedName>
        <fullName evidence="3">Heavy-metal-associated domain-containing protein</fullName>
    </submittedName>
</protein>
<evidence type="ECO:0000313" key="5">
    <source>
        <dbReference type="Proteomes" id="UP001209746"/>
    </source>
</evidence>
<reference evidence="3" key="1">
    <citation type="submission" date="2023-02" db="EMBL/GenBank/DDBJ databases">
        <title>Enrichment on poylsaccharides allowed isolation of novel metabolic and taxonomic groups of Haloarchaea.</title>
        <authorList>
            <person name="Sorokin D.Y."/>
            <person name="Elcheninov A.G."/>
            <person name="Khizhniak T.V."/>
            <person name="Kolganova T.V."/>
            <person name="Kublanov I.V."/>
        </authorList>
    </citation>
    <scope>NUCLEOTIDE SEQUENCE</scope>
    <source>
        <strain evidence="2 4">HArc-curdl5-1</strain>
        <strain evidence="3">HArc-curdl7</strain>
    </source>
</reference>
<dbReference type="Pfam" id="PF00403">
    <property type="entry name" value="HMA"/>
    <property type="match status" value="1"/>
</dbReference>
<proteinExistence type="predicted"/>
<comment type="caution">
    <text evidence="3">The sequence shown here is derived from an EMBL/GenBank/DDBJ whole genome shotgun (WGS) entry which is preliminary data.</text>
</comment>
<keyword evidence="4" id="KW-1185">Reference proteome</keyword>
<dbReference type="Gene3D" id="3.30.70.100">
    <property type="match status" value="1"/>
</dbReference>
<sequence length="65" mass="6439">MSLTLTVEGMSCEHCEQAVVEALEAVEGVTGASADHEAGVAEIDGAADTAALVDAVEDAGYEASA</sequence>
<dbReference type="AlphaFoldDB" id="A0AAE3IB62"/>
<dbReference type="CDD" id="cd00371">
    <property type="entry name" value="HMA"/>
    <property type="match status" value="1"/>
</dbReference>
<dbReference type="PROSITE" id="PS50846">
    <property type="entry name" value="HMA_2"/>
    <property type="match status" value="1"/>
</dbReference>
<gene>
    <name evidence="3" type="ORF">OB914_06315</name>
    <name evidence="2" type="ORF">OB916_04980</name>
</gene>
<feature type="domain" description="HMA" evidence="1">
    <location>
        <begin position="1"/>
        <end position="64"/>
    </location>
</feature>
<dbReference type="RefSeq" id="WP_315908181.1">
    <property type="nucleotide sequence ID" value="NZ_JAOPKC010000003.1"/>
</dbReference>
<evidence type="ECO:0000259" key="1">
    <source>
        <dbReference type="PROSITE" id="PS50846"/>
    </source>
</evidence>
<dbReference type="EMBL" id="JAOPKC010000003">
    <property type="protein sequence ID" value="MCU4717415.1"/>
    <property type="molecule type" value="Genomic_DNA"/>
</dbReference>
<evidence type="ECO:0000313" key="3">
    <source>
        <dbReference type="EMBL" id="MCU4726579.1"/>
    </source>
</evidence>
<dbReference type="Proteomes" id="UP001208186">
    <property type="component" value="Unassembled WGS sequence"/>
</dbReference>
<accession>A0AAE3IB62</accession>
<name>A0AAE3IB62_9EURY</name>
<dbReference type="EMBL" id="JAOPKD010000004">
    <property type="protein sequence ID" value="MCU4726579.1"/>
    <property type="molecule type" value="Genomic_DNA"/>
</dbReference>
<dbReference type="GO" id="GO:0046872">
    <property type="term" value="F:metal ion binding"/>
    <property type="evidence" value="ECO:0007669"/>
    <property type="project" value="InterPro"/>
</dbReference>
<organism evidence="3 5">
    <name type="scientific">Halapricum hydrolyticum</name>
    <dbReference type="NCBI Taxonomy" id="2979991"/>
    <lineage>
        <taxon>Archaea</taxon>
        <taxon>Methanobacteriati</taxon>
        <taxon>Methanobacteriota</taxon>
        <taxon>Stenosarchaea group</taxon>
        <taxon>Halobacteria</taxon>
        <taxon>Halobacteriales</taxon>
        <taxon>Haloarculaceae</taxon>
        <taxon>Halapricum</taxon>
    </lineage>
</organism>
<dbReference type="SUPFAM" id="SSF55008">
    <property type="entry name" value="HMA, heavy metal-associated domain"/>
    <property type="match status" value="1"/>
</dbReference>
<evidence type="ECO:0000313" key="4">
    <source>
        <dbReference type="Proteomes" id="UP001208186"/>
    </source>
</evidence>
<dbReference type="Proteomes" id="UP001209746">
    <property type="component" value="Unassembled WGS sequence"/>
</dbReference>
<evidence type="ECO:0000313" key="2">
    <source>
        <dbReference type="EMBL" id="MCU4717415.1"/>
    </source>
</evidence>
<dbReference type="InterPro" id="IPR006121">
    <property type="entry name" value="HMA_dom"/>
</dbReference>